<proteinExistence type="predicted"/>
<dbReference type="Pfam" id="PF13692">
    <property type="entry name" value="Glyco_trans_1_4"/>
    <property type="match status" value="1"/>
</dbReference>
<reference evidence="1" key="1">
    <citation type="submission" date="2018-05" db="EMBL/GenBank/DDBJ databases">
        <authorList>
            <person name="Lanie J.A."/>
            <person name="Ng W.-L."/>
            <person name="Kazmierczak K.M."/>
            <person name="Andrzejewski T.M."/>
            <person name="Davidsen T.M."/>
            <person name="Wayne K.J."/>
            <person name="Tettelin H."/>
            <person name="Glass J.I."/>
            <person name="Rusch D."/>
            <person name="Podicherti R."/>
            <person name="Tsui H.-C.T."/>
            <person name="Winkler M.E."/>
        </authorList>
    </citation>
    <scope>NUCLEOTIDE SEQUENCE</scope>
</reference>
<protein>
    <recommendedName>
        <fullName evidence="2">Glycosyl transferase family 1 domain-containing protein</fullName>
    </recommendedName>
</protein>
<dbReference type="SUPFAM" id="SSF53756">
    <property type="entry name" value="UDP-Glycosyltransferase/glycogen phosphorylase"/>
    <property type="match status" value="1"/>
</dbReference>
<dbReference type="EMBL" id="UINC01011801">
    <property type="protein sequence ID" value="SVA51848.1"/>
    <property type="molecule type" value="Genomic_DNA"/>
</dbReference>
<dbReference type="Gene3D" id="3.40.50.2000">
    <property type="entry name" value="Glycogen Phosphorylase B"/>
    <property type="match status" value="1"/>
</dbReference>
<name>A0A381WI99_9ZZZZ</name>
<dbReference type="AlphaFoldDB" id="A0A381WI99"/>
<dbReference type="CDD" id="cd03801">
    <property type="entry name" value="GT4_PimA-like"/>
    <property type="match status" value="1"/>
</dbReference>
<organism evidence="1">
    <name type="scientific">marine metagenome</name>
    <dbReference type="NCBI Taxonomy" id="408172"/>
    <lineage>
        <taxon>unclassified sequences</taxon>
        <taxon>metagenomes</taxon>
        <taxon>ecological metagenomes</taxon>
    </lineage>
</organism>
<evidence type="ECO:0008006" key="2">
    <source>
        <dbReference type="Google" id="ProtNLM"/>
    </source>
</evidence>
<accession>A0A381WI99</accession>
<gene>
    <name evidence="1" type="ORF">METZ01_LOCUS104702</name>
</gene>
<evidence type="ECO:0000313" key="1">
    <source>
        <dbReference type="EMBL" id="SVA51848.1"/>
    </source>
</evidence>
<sequence>MGFDLAWVAGDVEPGWTDERPLTLVGGLGIDAGFPPDPDELAAALEDADLVVVENLCTIPLNLPASVAVAEALRGRPAVLHHHDPPWQRARFAHVTELPPEDPAWLHVTINDLTRHQMAERGITATTIRNGFEPDPPPGDRQRTRVRLGLSPDDRLVVHPVRAIGRKAVGRAVGIAEALDATYWLLGPAEDGYGPELARELAAARCPVIHAPRADRSDLYAAADVVVFPSTWEGFGNPPVEASLARRPVVVGGYPVADELRALGFSWFDADDLDPLMAWLGSPATRRHALLEANRAVAVRELSLDRMADRLESLLAAAGWLP</sequence>